<dbReference type="SMART" id="SM00575">
    <property type="entry name" value="ZnF_PMZ"/>
    <property type="match status" value="1"/>
</dbReference>
<evidence type="ECO:0000256" key="4">
    <source>
        <dbReference type="PROSITE-ProRule" id="PRU00325"/>
    </source>
</evidence>
<dbReference type="InterPro" id="IPR006564">
    <property type="entry name" value="Znf_PMZ"/>
</dbReference>
<accession>A0ABQ5EEN3</accession>
<dbReference type="Proteomes" id="UP001151760">
    <property type="component" value="Unassembled WGS sequence"/>
</dbReference>
<feature type="region of interest" description="Disordered" evidence="5">
    <location>
        <begin position="176"/>
        <end position="210"/>
    </location>
</feature>
<dbReference type="InterPro" id="IPR007527">
    <property type="entry name" value="Znf_SWIM"/>
</dbReference>
<feature type="compositionally biased region" description="Low complexity" evidence="5">
    <location>
        <begin position="913"/>
        <end position="927"/>
    </location>
</feature>
<feature type="compositionally biased region" description="Polar residues" evidence="5">
    <location>
        <begin position="869"/>
        <end position="884"/>
    </location>
</feature>
<name>A0ABQ5EEN3_9ASTR</name>
<evidence type="ECO:0000259" key="6">
    <source>
        <dbReference type="PROSITE" id="PS50966"/>
    </source>
</evidence>
<evidence type="ECO:0000256" key="1">
    <source>
        <dbReference type="ARBA" id="ARBA00022723"/>
    </source>
</evidence>
<dbReference type="Pfam" id="PF04434">
    <property type="entry name" value="SWIM"/>
    <property type="match status" value="1"/>
</dbReference>
<evidence type="ECO:0000313" key="7">
    <source>
        <dbReference type="EMBL" id="GJT49369.1"/>
    </source>
</evidence>
<keyword evidence="3" id="KW-0862">Zinc</keyword>
<evidence type="ECO:0000313" key="8">
    <source>
        <dbReference type="Proteomes" id="UP001151760"/>
    </source>
</evidence>
<reference evidence="7" key="1">
    <citation type="journal article" date="2022" name="Int. J. Mol. Sci.">
        <title>Draft Genome of Tanacetum Coccineum: Genomic Comparison of Closely Related Tanacetum-Family Plants.</title>
        <authorList>
            <person name="Yamashiro T."/>
            <person name="Shiraishi A."/>
            <person name="Nakayama K."/>
            <person name="Satake H."/>
        </authorList>
    </citation>
    <scope>NUCLEOTIDE SEQUENCE</scope>
</reference>
<dbReference type="PANTHER" id="PTHR31973">
    <property type="entry name" value="POLYPROTEIN, PUTATIVE-RELATED"/>
    <property type="match status" value="1"/>
</dbReference>
<reference evidence="7" key="2">
    <citation type="submission" date="2022-01" db="EMBL/GenBank/DDBJ databases">
        <authorList>
            <person name="Yamashiro T."/>
            <person name="Shiraishi A."/>
            <person name="Satake H."/>
            <person name="Nakayama K."/>
        </authorList>
    </citation>
    <scope>NUCLEOTIDE SEQUENCE</scope>
</reference>
<evidence type="ECO:0000256" key="2">
    <source>
        <dbReference type="ARBA" id="ARBA00022771"/>
    </source>
</evidence>
<comment type="caution">
    <text evidence="7">The sequence shown here is derived from an EMBL/GenBank/DDBJ whole genome shotgun (WGS) entry which is preliminary data.</text>
</comment>
<proteinExistence type="predicted"/>
<dbReference type="EMBL" id="BQNB010016232">
    <property type="protein sequence ID" value="GJT49369.1"/>
    <property type="molecule type" value="Genomic_DNA"/>
</dbReference>
<keyword evidence="2 4" id="KW-0863">Zinc-finger</keyword>
<dbReference type="InterPro" id="IPR058594">
    <property type="entry name" value="PB1-like_dom_pln"/>
</dbReference>
<dbReference type="InterPro" id="IPR017451">
    <property type="entry name" value="F-box-assoc_interact_dom"/>
</dbReference>
<feature type="compositionally biased region" description="Basic and acidic residues" evidence="5">
    <location>
        <begin position="268"/>
        <end position="279"/>
    </location>
</feature>
<gene>
    <name evidence="7" type="ORF">Tco_0975526</name>
</gene>
<feature type="region of interest" description="Disordered" evidence="5">
    <location>
        <begin position="259"/>
        <end position="279"/>
    </location>
</feature>
<organism evidence="7 8">
    <name type="scientific">Tanacetum coccineum</name>
    <dbReference type="NCBI Taxonomy" id="301880"/>
    <lineage>
        <taxon>Eukaryota</taxon>
        <taxon>Viridiplantae</taxon>
        <taxon>Streptophyta</taxon>
        <taxon>Embryophyta</taxon>
        <taxon>Tracheophyta</taxon>
        <taxon>Spermatophyta</taxon>
        <taxon>Magnoliopsida</taxon>
        <taxon>eudicotyledons</taxon>
        <taxon>Gunneridae</taxon>
        <taxon>Pentapetalae</taxon>
        <taxon>asterids</taxon>
        <taxon>campanulids</taxon>
        <taxon>Asterales</taxon>
        <taxon>Asteraceae</taxon>
        <taxon>Asteroideae</taxon>
        <taxon>Anthemideae</taxon>
        <taxon>Anthemidinae</taxon>
        <taxon>Tanacetum</taxon>
    </lineage>
</organism>
<dbReference type="Pfam" id="PF26130">
    <property type="entry name" value="PB1-like"/>
    <property type="match status" value="1"/>
</dbReference>
<feature type="region of interest" description="Disordered" evidence="5">
    <location>
        <begin position="825"/>
        <end position="953"/>
    </location>
</feature>
<evidence type="ECO:0000256" key="5">
    <source>
        <dbReference type="SAM" id="MobiDB-lite"/>
    </source>
</evidence>
<dbReference type="PROSITE" id="PS50966">
    <property type="entry name" value="ZF_SWIM"/>
    <property type="match status" value="1"/>
</dbReference>
<dbReference type="NCBIfam" id="TIGR01640">
    <property type="entry name" value="F_box_assoc_1"/>
    <property type="match status" value="1"/>
</dbReference>
<feature type="compositionally biased region" description="Basic and acidic residues" evidence="5">
    <location>
        <begin position="846"/>
        <end position="855"/>
    </location>
</feature>
<feature type="compositionally biased region" description="Polar residues" evidence="5">
    <location>
        <begin position="183"/>
        <end position="210"/>
    </location>
</feature>
<sequence>MVVPLYDIRDNGVHDRDPYKMYKPHSTLFSIKLHYGGVFTISPNRKYNNGNITFVDMIDSDQFSVHEIDSMLEDLGQDGHRVMFYHFLKPGCDLDNGLEPLACDKDVFMLGNYVTQGLKLVKVFVEHEKTNPDIYTPPKAKRLVIEELEDAEPRISKAGITPVAKKLVLDVNNKQTSGKDLEGQSSGKELEGQSSAVSNDGSSQVPSQFVNGFYSSYDPYEESQDPNFDSCADLDLILPTDRNREGNASKNVDLVDTTNNVKTEGDEERQGEKETEVDKERQIDYLVDEDNNVDDVDVDMEDFEYNIDEEVEFVGCRDKEQPPDIEEGDAEEIEVLDNDYFESASDSDDDEFPNKEAIKAYIKEHSIETRREIRMEKNDNERVRAICRGVIPSLPTFEDLDKLTKEKLINEGKPNSKKQLDDNKCPWVVLVSKIKNTETWQVRTYKSVHKCLQSRTNLYATYHWYAKDLVEQLKTNLKILVRAVQEQLQQKHELSVTQSKAFRTKQEAEKKLISDYTLHYKMLRDYVLELQESNQNTTVKIHVQSEANHELGDDLDLYRNSNFTFVSDRQKGIIPAIANLFPNAEHRYCVKHIHENMKKKWNGTTYKELLWRAAKSTTVPDFQLAMEALKEFSNEAYEWLNQIPPQHWSRSHFSVRAKSDVLLNNMCEVFNGKLVAGRDRPIIATLEFAREYLMKRIVNVNKLIDRCDGPLTPTATKILRSNSNEARKYTVDYAGDDLYQVSGPWNDQVVVNVLARTCTCRRWELTGIPCKHVVATNWVMSLNNEASIPEEWVHPCYRLDTWKKVYSFKIKPIRGRIHWPKCNVPTTLLPPKHQPQVGRPPKERKKSAAERDVLKIVKNGKLSREHKTVTCNKCNTKGHNSRSCTGPREPKSNKRKVPSKGMDDNAAPVGSQSKKATTQAARSATSTDKGKAPMGSQSKNKGKAPATTGVPKKTAPRKKIIKLDSAQCLLDVYGISLCMFLLDVYGISMPKNLTDEWSVSKEWKSLIDRREFIKNYYHINRTNPQQHLLVRYNIDTVRTYTSIIDDKTFPQQKFHVTAPELLNLLRLTSRLASVDGLLCFYGFYEDVDLETWMVVLWNPSIRKSVGIPVPNVYGSPYGYTVVGFGVCPDTNDPKLVKINVIKTPSICWEVQVFTLSSRVWKTVYTGAPFKSFDLMWNHVFIDGIIYWRSSGSLIISFDLKSEKFGDVCIPERLVIPFVVKVNESLGLLEYYKQGEMWVCGVWMRNDGVDKPFTKIYIVKVEGKSMLNRVLGFRNNGEVVLQLDDDFQGSQIEVYEPSSGRINSVGITGERLTFTAWSYMKTLLLLDESNSIIH</sequence>
<keyword evidence="1" id="KW-0479">Metal-binding</keyword>
<protein>
    <submittedName>
        <fullName evidence="7">Mutator type transposase</fullName>
    </submittedName>
</protein>
<feature type="domain" description="SWIM-type" evidence="6">
    <location>
        <begin position="739"/>
        <end position="781"/>
    </location>
</feature>
<evidence type="ECO:0000256" key="3">
    <source>
        <dbReference type="ARBA" id="ARBA00022833"/>
    </source>
</evidence>
<dbReference type="PANTHER" id="PTHR31973:SF190">
    <property type="entry name" value="MULE TRANSPOSASE DOMAIN-CONTAINING PROTEIN"/>
    <property type="match status" value="1"/>
</dbReference>
<keyword evidence="8" id="KW-1185">Reference proteome</keyword>